<keyword evidence="5" id="KW-0812">Transmembrane</keyword>
<reference evidence="7 8" key="1">
    <citation type="submission" date="2019-10" db="EMBL/GenBank/DDBJ databases">
        <title>Deinococcus sp. isolated from soil.</title>
        <authorList>
            <person name="Li Y."/>
            <person name="Wang J."/>
        </authorList>
    </citation>
    <scope>NUCLEOTIDE SEQUENCE [LARGE SCALE GENOMIC DNA]</scope>
    <source>
        <strain evidence="7 8">SDU3-2</strain>
    </source>
</reference>
<accession>A0A7X1NYR1</accession>
<dbReference type="InterPro" id="IPR036249">
    <property type="entry name" value="Thioredoxin-like_sf"/>
</dbReference>
<evidence type="ECO:0000313" key="8">
    <source>
        <dbReference type="Proteomes" id="UP000484842"/>
    </source>
</evidence>
<dbReference type="Pfam" id="PF02630">
    <property type="entry name" value="SCO1-SenC"/>
    <property type="match status" value="1"/>
</dbReference>
<comment type="similarity">
    <text evidence="1">Belongs to the SCO1/2 family.</text>
</comment>
<dbReference type="CDD" id="cd02968">
    <property type="entry name" value="SCO"/>
    <property type="match status" value="1"/>
</dbReference>
<dbReference type="PANTHER" id="PTHR12151">
    <property type="entry name" value="ELECTRON TRANSPORT PROTIN SCO1/SENC FAMILY MEMBER"/>
    <property type="match status" value="1"/>
</dbReference>
<keyword evidence="5" id="KW-1133">Transmembrane helix</keyword>
<evidence type="ECO:0000256" key="5">
    <source>
        <dbReference type="SAM" id="Phobius"/>
    </source>
</evidence>
<dbReference type="Gene3D" id="3.40.30.10">
    <property type="entry name" value="Glutaredoxin"/>
    <property type="match status" value="1"/>
</dbReference>
<evidence type="ECO:0000256" key="4">
    <source>
        <dbReference type="PIRSR" id="PIRSR603782-2"/>
    </source>
</evidence>
<sequence>MSDPSSSAAPLQAPAGRPAWQSMLWALLAVTLLLGGVWAYARMKSPFPFYGTVFNVEEAAPALVGTGEDGRPFALSDLRGQAVAVFFGFLHCPNICPTTLASLERVRQALPEKDQANFRTVLVTLDPARDTVGKLREYVTYFSPSAKGVFIPEPGLAAAAAAWGVGYQKADIENELTYQINHTTGVYLIDREGRRRVVWDYTQLTRVDRVAADIREVMQ</sequence>
<comment type="caution">
    <text evidence="7">The sequence shown here is derived from an EMBL/GenBank/DDBJ whole genome shotgun (WGS) entry which is preliminary data.</text>
</comment>
<feature type="binding site" evidence="3">
    <location>
        <position position="92"/>
    </location>
    <ligand>
        <name>Cu cation</name>
        <dbReference type="ChEBI" id="CHEBI:23378"/>
    </ligand>
</feature>
<dbReference type="InterPro" id="IPR013766">
    <property type="entry name" value="Thioredoxin_domain"/>
</dbReference>
<gene>
    <name evidence="7" type="ORF">F8S09_16545</name>
</gene>
<feature type="binding site" evidence="3">
    <location>
        <position position="182"/>
    </location>
    <ligand>
        <name>Cu cation</name>
        <dbReference type="ChEBI" id="CHEBI:23378"/>
    </ligand>
</feature>
<evidence type="ECO:0000256" key="3">
    <source>
        <dbReference type="PIRSR" id="PIRSR603782-1"/>
    </source>
</evidence>
<feature type="transmembrane region" description="Helical" evidence="5">
    <location>
        <begin position="20"/>
        <end position="41"/>
    </location>
</feature>
<dbReference type="RefSeq" id="WP_104992262.1">
    <property type="nucleotide sequence ID" value="NZ_WBSL01000019.1"/>
</dbReference>
<protein>
    <submittedName>
        <fullName evidence="7">SCO family protein</fullName>
    </submittedName>
</protein>
<evidence type="ECO:0000313" key="7">
    <source>
        <dbReference type="EMBL" id="MPY68267.1"/>
    </source>
</evidence>
<dbReference type="AlphaFoldDB" id="A0A7X1NYR1"/>
<keyword evidence="5" id="KW-0472">Membrane</keyword>
<dbReference type="EMBL" id="WBSL01000019">
    <property type="protein sequence ID" value="MPY68267.1"/>
    <property type="molecule type" value="Genomic_DNA"/>
</dbReference>
<dbReference type="InterPro" id="IPR003782">
    <property type="entry name" value="SCO1/SenC"/>
</dbReference>
<keyword evidence="4" id="KW-1015">Disulfide bond</keyword>
<name>A0A7X1NYR1_9DEIO</name>
<feature type="disulfide bond" description="Redox-active" evidence="4">
    <location>
        <begin position="92"/>
        <end position="96"/>
    </location>
</feature>
<evidence type="ECO:0000256" key="1">
    <source>
        <dbReference type="ARBA" id="ARBA00010996"/>
    </source>
</evidence>
<evidence type="ECO:0000259" key="6">
    <source>
        <dbReference type="PROSITE" id="PS51352"/>
    </source>
</evidence>
<dbReference type="PANTHER" id="PTHR12151:SF25">
    <property type="entry name" value="LINALOOL DEHYDRATASE_ISOMERASE DOMAIN-CONTAINING PROTEIN"/>
    <property type="match status" value="1"/>
</dbReference>
<keyword evidence="2 3" id="KW-0186">Copper</keyword>
<organism evidence="7 8">
    <name type="scientific">Deinococcus terrestris</name>
    <dbReference type="NCBI Taxonomy" id="2651870"/>
    <lineage>
        <taxon>Bacteria</taxon>
        <taxon>Thermotogati</taxon>
        <taxon>Deinococcota</taxon>
        <taxon>Deinococci</taxon>
        <taxon>Deinococcales</taxon>
        <taxon>Deinococcaceae</taxon>
        <taxon>Deinococcus</taxon>
    </lineage>
</organism>
<proteinExistence type="inferred from homology"/>
<evidence type="ECO:0000256" key="2">
    <source>
        <dbReference type="ARBA" id="ARBA00023008"/>
    </source>
</evidence>
<feature type="domain" description="Thioredoxin" evidence="6">
    <location>
        <begin position="54"/>
        <end position="219"/>
    </location>
</feature>
<keyword evidence="8" id="KW-1185">Reference proteome</keyword>
<dbReference type="SUPFAM" id="SSF52833">
    <property type="entry name" value="Thioredoxin-like"/>
    <property type="match status" value="1"/>
</dbReference>
<feature type="binding site" evidence="3">
    <location>
        <position position="96"/>
    </location>
    <ligand>
        <name>Cu cation</name>
        <dbReference type="ChEBI" id="CHEBI:23378"/>
    </ligand>
</feature>
<dbReference type="GO" id="GO:0046872">
    <property type="term" value="F:metal ion binding"/>
    <property type="evidence" value="ECO:0007669"/>
    <property type="project" value="UniProtKB-KW"/>
</dbReference>
<keyword evidence="3" id="KW-0479">Metal-binding</keyword>
<dbReference type="PROSITE" id="PS51352">
    <property type="entry name" value="THIOREDOXIN_2"/>
    <property type="match status" value="1"/>
</dbReference>
<dbReference type="Proteomes" id="UP000484842">
    <property type="component" value="Unassembled WGS sequence"/>
</dbReference>